<dbReference type="STRING" id="945553.A0A0D2PDJ2"/>
<dbReference type="InterPro" id="IPR021848">
    <property type="entry name" value="HODM_asu-like"/>
</dbReference>
<proteinExistence type="predicted"/>
<evidence type="ECO:0000313" key="1">
    <source>
        <dbReference type="EMBL" id="KJA18295.1"/>
    </source>
</evidence>
<dbReference type="OMA" id="SISMHED"/>
<sequence>MEMVVQFLCARYPRLFTYSARTGRFWNGVRRLSFDTRRLEPLRFLLENVPEDFAVMLEDKATGHYHLRAGVVLSAIGWNMGTKMGKALHEIHTPVPDYTKIGGSVDRYFANVACDKPIQRGSWGLEVGQPLYLQPGDAEWATRAAQDPALRLADVHLRVDWQTLRRLPRSRAVVFNFKALFTPLEDLRREPRVPRLLATVLREGPPAILEYKGTHHTLHVALPALDAWAEEQEEKGRVPRGWKARTLDENPFYPGWEQGLESKCYS</sequence>
<gene>
    <name evidence="1" type="ORF">HYPSUDRAFT_45482</name>
</gene>
<evidence type="ECO:0000313" key="2">
    <source>
        <dbReference type="Proteomes" id="UP000054270"/>
    </source>
</evidence>
<dbReference type="AlphaFoldDB" id="A0A0D2PDJ2"/>
<name>A0A0D2PDJ2_HYPSF</name>
<dbReference type="EMBL" id="KN817591">
    <property type="protein sequence ID" value="KJA18295.1"/>
    <property type="molecule type" value="Genomic_DNA"/>
</dbReference>
<accession>A0A0D2PDJ2</accession>
<protein>
    <submittedName>
        <fullName evidence="1">Uncharacterized protein</fullName>
    </submittedName>
</protein>
<keyword evidence="2" id="KW-1185">Reference proteome</keyword>
<reference evidence="2" key="1">
    <citation type="submission" date="2014-04" db="EMBL/GenBank/DDBJ databases">
        <title>Evolutionary Origins and Diversification of the Mycorrhizal Mutualists.</title>
        <authorList>
            <consortium name="DOE Joint Genome Institute"/>
            <consortium name="Mycorrhizal Genomics Consortium"/>
            <person name="Kohler A."/>
            <person name="Kuo A."/>
            <person name="Nagy L.G."/>
            <person name="Floudas D."/>
            <person name="Copeland A."/>
            <person name="Barry K.W."/>
            <person name="Cichocki N."/>
            <person name="Veneault-Fourrey C."/>
            <person name="LaButti K."/>
            <person name="Lindquist E.A."/>
            <person name="Lipzen A."/>
            <person name="Lundell T."/>
            <person name="Morin E."/>
            <person name="Murat C."/>
            <person name="Riley R."/>
            <person name="Ohm R."/>
            <person name="Sun H."/>
            <person name="Tunlid A."/>
            <person name="Henrissat B."/>
            <person name="Grigoriev I.V."/>
            <person name="Hibbett D.S."/>
            <person name="Martin F."/>
        </authorList>
    </citation>
    <scope>NUCLEOTIDE SEQUENCE [LARGE SCALE GENOMIC DNA]</scope>
    <source>
        <strain evidence="2">FD-334 SS-4</strain>
    </source>
</reference>
<organism evidence="1 2">
    <name type="scientific">Hypholoma sublateritium (strain FD-334 SS-4)</name>
    <dbReference type="NCBI Taxonomy" id="945553"/>
    <lineage>
        <taxon>Eukaryota</taxon>
        <taxon>Fungi</taxon>
        <taxon>Dikarya</taxon>
        <taxon>Basidiomycota</taxon>
        <taxon>Agaricomycotina</taxon>
        <taxon>Agaricomycetes</taxon>
        <taxon>Agaricomycetidae</taxon>
        <taxon>Agaricales</taxon>
        <taxon>Agaricineae</taxon>
        <taxon>Strophariaceae</taxon>
        <taxon>Hypholoma</taxon>
    </lineage>
</organism>
<dbReference type="OrthoDB" id="5043642at2759"/>
<dbReference type="Pfam" id="PF11927">
    <property type="entry name" value="HODM_asu-like"/>
    <property type="match status" value="1"/>
</dbReference>
<dbReference type="Proteomes" id="UP000054270">
    <property type="component" value="Unassembled WGS sequence"/>
</dbReference>